<gene>
    <name evidence="1" type="ORF">MNBD_DELTA03-1841</name>
</gene>
<organism evidence="1">
    <name type="scientific">hydrothermal vent metagenome</name>
    <dbReference type="NCBI Taxonomy" id="652676"/>
    <lineage>
        <taxon>unclassified sequences</taxon>
        <taxon>metagenomes</taxon>
        <taxon>ecological metagenomes</taxon>
    </lineage>
</organism>
<protein>
    <submittedName>
        <fullName evidence="1">Uncharacterized protein</fullName>
    </submittedName>
</protein>
<evidence type="ECO:0000313" key="1">
    <source>
        <dbReference type="EMBL" id="VAW40864.1"/>
    </source>
</evidence>
<accession>A0A3B0WAY8</accession>
<name>A0A3B0WAY8_9ZZZZ</name>
<sequence>QASLTKRLKNYRAALADGRADAQTCYPVWKALVSARLQTTVLKGQLAQAVVALQSATGFYEIPRRGQAAAKVKKGRIR</sequence>
<reference evidence="1" key="1">
    <citation type="submission" date="2018-06" db="EMBL/GenBank/DDBJ databases">
        <authorList>
            <person name="Zhirakovskaya E."/>
        </authorList>
    </citation>
    <scope>NUCLEOTIDE SEQUENCE</scope>
</reference>
<proteinExistence type="predicted"/>
<dbReference type="EMBL" id="UOEX01000357">
    <property type="protein sequence ID" value="VAW40864.1"/>
    <property type="molecule type" value="Genomic_DNA"/>
</dbReference>
<dbReference type="AlphaFoldDB" id="A0A3B0WAY8"/>
<feature type="non-terminal residue" evidence="1">
    <location>
        <position position="1"/>
    </location>
</feature>